<dbReference type="EMBL" id="BKCJ011214005">
    <property type="protein sequence ID" value="GFD04780.1"/>
    <property type="molecule type" value="Genomic_DNA"/>
</dbReference>
<sequence length="72" mass="8098">SPPDTSLRLGWCNSCANCIILFVSIRIPDFFIGELYRQQSTKLLRVLVFGYQFDGGEHVVIPDIVPVHLVPP</sequence>
<dbReference type="AlphaFoldDB" id="A0A699T4N7"/>
<comment type="caution">
    <text evidence="1">The sequence shown here is derived from an EMBL/GenBank/DDBJ whole genome shotgun (WGS) entry which is preliminary data.</text>
</comment>
<accession>A0A699T4N7</accession>
<protein>
    <submittedName>
        <fullName evidence="1">Uncharacterized protein</fullName>
    </submittedName>
</protein>
<reference evidence="1" key="1">
    <citation type="journal article" date="2019" name="Sci. Rep.">
        <title>Draft genome of Tanacetum cinerariifolium, the natural source of mosquito coil.</title>
        <authorList>
            <person name="Yamashiro T."/>
            <person name="Shiraishi A."/>
            <person name="Satake H."/>
            <person name="Nakayama K."/>
        </authorList>
    </citation>
    <scope>NUCLEOTIDE SEQUENCE</scope>
</reference>
<evidence type="ECO:0000313" key="1">
    <source>
        <dbReference type="EMBL" id="GFD04780.1"/>
    </source>
</evidence>
<gene>
    <name evidence="1" type="ORF">Tci_876749</name>
</gene>
<name>A0A699T4N7_TANCI</name>
<proteinExistence type="predicted"/>
<feature type="non-terminal residue" evidence="1">
    <location>
        <position position="1"/>
    </location>
</feature>
<organism evidence="1">
    <name type="scientific">Tanacetum cinerariifolium</name>
    <name type="common">Dalmatian daisy</name>
    <name type="synonym">Chrysanthemum cinerariifolium</name>
    <dbReference type="NCBI Taxonomy" id="118510"/>
    <lineage>
        <taxon>Eukaryota</taxon>
        <taxon>Viridiplantae</taxon>
        <taxon>Streptophyta</taxon>
        <taxon>Embryophyta</taxon>
        <taxon>Tracheophyta</taxon>
        <taxon>Spermatophyta</taxon>
        <taxon>Magnoliopsida</taxon>
        <taxon>eudicotyledons</taxon>
        <taxon>Gunneridae</taxon>
        <taxon>Pentapetalae</taxon>
        <taxon>asterids</taxon>
        <taxon>campanulids</taxon>
        <taxon>Asterales</taxon>
        <taxon>Asteraceae</taxon>
        <taxon>Asteroideae</taxon>
        <taxon>Anthemideae</taxon>
        <taxon>Anthemidinae</taxon>
        <taxon>Tanacetum</taxon>
    </lineage>
</organism>